<feature type="domain" description="Amidohydrolase-related" evidence="1">
    <location>
        <begin position="93"/>
        <end position="241"/>
    </location>
</feature>
<evidence type="ECO:0000259" key="1">
    <source>
        <dbReference type="Pfam" id="PF04909"/>
    </source>
</evidence>
<keyword evidence="3" id="KW-1185">Reference proteome</keyword>
<dbReference type="AlphaFoldDB" id="A0A5S9F6M7"/>
<name>A0A5S9F6M7_UABAM</name>
<dbReference type="EMBL" id="AP019860">
    <property type="protein sequence ID" value="BBM88055.1"/>
    <property type="molecule type" value="Genomic_DNA"/>
</dbReference>
<gene>
    <name evidence="2" type="ORF">UABAM_06471</name>
</gene>
<protein>
    <recommendedName>
        <fullName evidence="1">Amidohydrolase-related domain-containing protein</fullName>
    </recommendedName>
</protein>
<sequence length="242" mass="28187">MSIFDIHMYLGKSLFHKDFFLENVQQLQKEYSLTKAAVIPTKPFDYDYEKPNGDLCDLAQNHEDLHHILRVDPWRNEQALRMVKETKSPVLFLHFFEEQIYPTNPLVKQVVEEAKSKNLAVMLACGYLPFSHSAQVQPLVSAFPDVRFIITHGGQINISGMHMAEAFEIFRDHENTFFETSGIYREDYIEDAIDKLGSERVLFGSGSPYYYFPFEVRRIEHLKTSSSIKDKIFSKNAHMFFS</sequence>
<dbReference type="SUPFAM" id="SSF51556">
    <property type="entry name" value="Metallo-dependent hydrolases"/>
    <property type="match status" value="1"/>
</dbReference>
<dbReference type="RefSeq" id="WP_151972188.1">
    <property type="nucleotide sequence ID" value="NZ_AP019860.1"/>
</dbReference>
<dbReference type="OrthoDB" id="265149at2"/>
<dbReference type="Pfam" id="PF04909">
    <property type="entry name" value="Amidohydro_2"/>
    <property type="match status" value="1"/>
</dbReference>
<organism evidence="2 3">
    <name type="scientific">Uabimicrobium amorphum</name>
    <dbReference type="NCBI Taxonomy" id="2596890"/>
    <lineage>
        <taxon>Bacteria</taxon>
        <taxon>Pseudomonadati</taxon>
        <taxon>Planctomycetota</taxon>
        <taxon>Candidatus Uabimicrobiia</taxon>
        <taxon>Candidatus Uabimicrobiales</taxon>
        <taxon>Candidatus Uabimicrobiaceae</taxon>
        <taxon>Candidatus Uabimicrobium</taxon>
    </lineage>
</organism>
<evidence type="ECO:0000313" key="3">
    <source>
        <dbReference type="Proteomes" id="UP000326354"/>
    </source>
</evidence>
<accession>A0A5S9F6M7</accession>
<dbReference type="InterPro" id="IPR006680">
    <property type="entry name" value="Amidohydro-rel"/>
</dbReference>
<dbReference type="InterPro" id="IPR032466">
    <property type="entry name" value="Metal_Hydrolase"/>
</dbReference>
<reference evidence="2 3" key="1">
    <citation type="submission" date="2019-08" db="EMBL/GenBank/DDBJ databases">
        <title>Complete genome sequence of Candidatus Uab amorphum.</title>
        <authorList>
            <person name="Shiratori T."/>
            <person name="Suzuki S."/>
            <person name="Kakizawa Y."/>
            <person name="Ishida K."/>
        </authorList>
    </citation>
    <scope>NUCLEOTIDE SEQUENCE [LARGE SCALE GENOMIC DNA]</scope>
    <source>
        <strain evidence="2 3">SRT547</strain>
    </source>
</reference>
<dbReference type="KEGG" id="uam:UABAM_06471"/>
<dbReference type="GO" id="GO:0016787">
    <property type="term" value="F:hydrolase activity"/>
    <property type="evidence" value="ECO:0007669"/>
    <property type="project" value="InterPro"/>
</dbReference>
<proteinExistence type="predicted"/>
<dbReference type="Gene3D" id="3.20.20.140">
    <property type="entry name" value="Metal-dependent hydrolases"/>
    <property type="match status" value="1"/>
</dbReference>
<evidence type="ECO:0000313" key="2">
    <source>
        <dbReference type="EMBL" id="BBM88055.1"/>
    </source>
</evidence>
<dbReference type="Proteomes" id="UP000326354">
    <property type="component" value="Chromosome"/>
</dbReference>